<accession>A0A4S4L5N7</accession>
<dbReference type="SMART" id="SM00164">
    <property type="entry name" value="TBC"/>
    <property type="match status" value="1"/>
</dbReference>
<organism evidence="4 5">
    <name type="scientific">Phellinidium pouzarii</name>
    <dbReference type="NCBI Taxonomy" id="167371"/>
    <lineage>
        <taxon>Eukaryota</taxon>
        <taxon>Fungi</taxon>
        <taxon>Dikarya</taxon>
        <taxon>Basidiomycota</taxon>
        <taxon>Agaricomycotina</taxon>
        <taxon>Agaricomycetes</taxon>
        <taxon>Hymenochaetales</taxon>
        <taxon>Hymenochaetaceae</taxon>
        <taxon>Phellinidium</taxon>
    </lineage>
</organism>
<dbReference type="FunFam" id="1.10.472.80:FF:000038">
    <property type="entry name" value="TBC1 domain family member 5"/>
    <property type="match status" value="1"/>
</dbReference>
<evidence type="ECO:0000256" key="2">
    <source>
        <dbReference type="SAM" id="MobiDB-lite"/>
    </source>
</evidence>
<keyword evidence="1" id="KW-0343">GTPase activation</keyword>
<dbReference type="PANTHER" id="PTHR22957">
    <property type="entry name" value="TBC1 DOMAIN FAMILY MEMBER GTPASE-ACTIVATING PROTEIN"/>
    <property type="match status" value="1"/>
</dbReference>
<dbReference type="FunFam" id="1.10.8.270:FF:000011">
    <property type="entry name" value="TBC1 domain family member 5"/>
    <property type="match status" value="1"/>
</dbReference>
<evidence type="ECO:0000313" key="5">
    <source>
        <dbReference type="Proteomes" id="UP000308199"/>
    </source>
</evidence>
<feature type="region of interest" description="Disordered" evidence="2">
    <location>
        <begin position="635"/>
        <end position="667"/>
    </location>
</feature>
<dbReference type="Gene3D" id="1.10.472.80">
    <property type="entry name" value="Ypt/Rab-GAP domain of gyp1p, domain 3"/>
    <property type="match status" value="1"/>
</dbReference>
<feature type="compositionally biased region" description="Low complexity" evidence="2">
    <location>
        <begin position="720"/>
        <end position="731"/>
    </location>
</feature>
<comment type="caution">
    <text evidence="4">The sequence shown here is derived from an EMBL/GenBank/DDBJ whole genome shotgun (WGS) entry which is preliminary data.</text>
</comment>
<feature type="region of interest" description="Disordered" evidence="2">
    <location>
        <begin position="453"/>
        <end position="472"/>
    </location>
</feature>
<evidence type="ECO:0000313" key="4">
    <source>
        <dbReference type="EMBL" id="THH06211.1"/>
    </source>
</evidence>
<dbReference type="OrthoDB" id="27140at2759"/>
<feature type="domain" description="Rab-GAP TBC" evidence="3">
    <location>
        <begin position="137"/>
        <end position="352"/>
    </location>
</feature>
<evidence type="ECO:0000259" key="3">
    <source>
        <dbReference type="PROSITE" id="PS50086"/>
    </source>
</evidence>
<dbReference type="GO" id="GO:0005737">
    <property type="term" value="C:cytoplasm"/>
    <property type="evidence" value="ECO:0007669"/>
    <property type="project" value="UniProtKB-ARBA"/>
</dbReference>
<dbReference type="AlphaFoldDB" id="A0A4S4L5N7"/>
<reference evidence="4 5" key="1">
    <citation type="submission" date="2019-02" db="EMBL/GenBank/DDBJ databases">
        <title>Genome sequencing of the rare red list fungi Phellinidium pouzarii.</title>
        <authorList>
            <person name="Buettner E."/>
            <person name="Kellner H."/>
        </authorList>
    </citation>
    <scope>NUCLEOTIDE SEQUENCE [LARGE SCALE GENOMIC DNA]</scope>
    <source>
        <strain evidence="4 5">DSM 108285</strain>
    </source>
</reference>
<dbReference type="Proteomes" id="UP000308199">
    <property type="component" value="Unassembled WGS sequence"/>
</dbReference>
<dbReference type="PROSITE" id="PS50086">
    <property type="entry name" value="TBC_RABGAP"/>
    <property type="match status" value="1"/>
</dbReference>
<dbReference type="GO" id="GO:0005096">
    <property type="term" value="F:GTPase activator activity"/>
    <property type="evidence" value="ECO:0007669"/>
    <property type="project" value="UniProtKB-KW"/>
</dbReference>
<feature type="compositionally biased region" description="Polar residues" evidence="2">
    <location>
        <begin position="762"/>
        <end position="782"/>
    </location>
</feature>
<dbReference type="InterPro" id="IPR035969">
    <property type="entry name" value="Rab-GAP_TBC_sf"/>
</dbReference>
<dbReference type="PANTHER" id="PTHR22957:SF337">
    <property type="entry name" value="TBC1 DOMAIN FAMILY MEMBER 5"/>
    <property type="match status" value="1"/>
</dbReference>
<keyword evidence="5" id="KW-1185">Reference proteome</keyword>
<dbReference type="InterPro" id="IPR000195">
    <property type="entry name" value="Rab-GAP-TBC_dom"/>
</dbReference>
<dbReference type="SUPFAM" id="SSF47923">
    <property type="entry name" value="Ypt/Rab-GAP domain of gyp1p"/>
    <property type="match status" value="2"/>
</dbReference>
<dbReference type="Gene3D" id="1.10.8.270">
    <property type="entry name" value="putative rabgap domain of human tbc1 domain family member 14 like domains"/>
    <property type="match status" value="1"/>
</dbReference>
<dbReference type="EMBL" id="SGPK01000208">
    <property type="protein sequence ID" value="THH06211.1"/>
    <property type="molecule type" value="Genomic_DNA"/>
</dbReference>
<name>A0A4S4L5N7_9AGAM</name>
<feature type="region of interest" description="Disordered" evidence="2">
    <location>
        <begin position="699"/>
        <end position="798"/>
    </location>
</feature>
<gene>
    <name evidence="4" type="ORF">EW145_g4235</name>
</gene>
<protein>
    <recommendedName>
        <fullName evidence="3">Rab-GAP TBC domain-containing protein</fullName>
    </recommendedName>
</protein>
<dbReference type="Pfam" id="PF00566">
    <property type="entry name" value="RabGAP-TBC"/>
    <property type="match status" value="2"/>
</dbReference>
<proteinExistence type="predicted"/>
<sequence length="798" mass="88897">MMDRWKPEPQHISAAYDRLFRSGALLSRLKDAAFAGRLFFNSVESDQDTLGTVGRSMAWKLFLIPTVPLTCPADQTPAKPPLDALKSLRKEYTSLLLETMRAPDGSYEEGLIIPGLAELPRPSDDISANLQHNNPLSLHEDNPWKEWFAAVDLRKTIRQDVERTFPDFDYFRDPDVQAQLTQILYVHSVMHPDIGYRQGMHELLAPLLYALDYDSLSTDGKNDPELSAFCSRTWIAADAWALFGVVMEGVGSWYEWQEPTAPSLPSPLKTQFRHGAPEGQVEMKSYVAPIVLACQRLQAEMLKSTDPQLWQGMQKAGIEPQIYGIRWLRLLFTREFSLPDAMLLWDGIFSCDDTFELVPWICVAMLIRIRNQLIPADYSGQLTRLLRYPTPPADVDPASPHHAALLLRQAFALRMAPTPSTGSSIAMENRNVLHIPLDVPEPAASPVRVRRSDLQAMRSRPSAGSSGDAKHKIRASQQSLQIGLPELFARGLLEKGESLGINKTVMNAVSEIRKNIPDLANQLMRSPAASTAAYSSFPLVDERSPEERPPWEHRTRMEMERELAALRTLQRQLGDAVGLAVDALLQDEGGDREEDVLRRIRERKREALESLAHVRDLLKGTAGQVDEERLYGEEHFKQRQQRPPAHHQSPPRPPEPAVAPHAPAEHRRQKSFPLVHNSNSNSNSHPLASLPRTPAVIRSPAEPASAQRAGQTSTPPRRASGSSMVSSNVSSDALHAPWNHTRSNFTAAAIESAKLPRPPPRTSQAGSPQLQRDTSPPINNATLRHRKASTDPLGATQS</sequence>
<evidence type="ECO:0000256" key="1">
    <source>
        <dbReference type="ARBA" id="ARBA00022468"/>
    </source>
</evidence>